<feature type="transmembrane region" description="Helical" evidence="2">
    <location>
        <begin position="214"/>
        <end position="242"/>
    </location>
</feature>
<dbReference type="PANTHER" id="PTHR40465:SF1">
    <property type="entry name" value="DUF6534 DOMAIN-CONTAINING PROTEIN"/>
    <property type="match status" value="1"/>
</dbReference>
<dbReference type="OrthoDB" id="3270417at2759"/>
<dbReference type="AlphaFoldDB" id="A0A166EHB7"/>
<keyword evidence="2" id="KW-1133">Transmembrane helix</keyword>
<dbReference type="Proteomes" id="UP000076798">
    <property type="component" value="Unassembled WGS sequence"/>
</dbReference>
<feature type="transmembrane region" description="Helical" evidence="2">
    <location>
        <begin position="248"/>
        <end position="268"/>
    </location>
</feature>
<feature type="region of interest" description="Disordered" evidence="1">
    <location>
        <begin position="276"/>
        <end position="306"/>
    </location>
</feature>
<evidence type="ECO:0000313" key="4">
    <source>
        <dbReference type="EMBL" id="KZT39591.1"/>
    </source>
</evidence>
<name>A0A166EHB7_9AGAM</name>
<evidence type="ECO:0000256" key="2">
    <source>
        <dbReference type="SAM" id="Phobius"/>
    </source>
</evidence>
<feature type="transmembrane region" description="Helical" evidence="2">
    <location>
        <begin position="126"/>
        <end position="145"/>
    </location>
</feature>
<feature type="transmembrane region" description="Helical" evidence="2">
    <location>
        <begin position="178"/>
        <end position="202"/>
    </location>
</feature>
<evidence type="ECO:0000256" key="1">
    <source>
        <dbReference type="SAM" id="MobiDB-lite"/>
    </source>
</evidence>
<feature type="transmembrane region" description="Helical" evidence="2">
    <location>
        <begin position="19"/>
        <end position="43"/>
    </location>
</feature>
<keyword evidence="2" id="KW-0812">Transmembrane</keyword>
<dbReference type="Pfam" id="PF20152">
    <property type="entry name" value="DUF6534"/>
    <property type="match status" value="1"/>
</dbReference>
<keyword evidence="2" id="KW-0472">Membrane</keyword>
<dbReference type="PANTHER" id="PTHR40465">
    <property type="entry name" value="CHROMOSOME 1, WHOLE GENOME SHOTGUN SEQUENCE"/>
    <property type="match status" value="1"/>
</dbReference>
<feature type="transmembrane region" description="Helical" evidence="2">
    <location>
        <begin position="50"/>
        <end position="69"/>
    </location>
</feature>
<gene>
    <name evidence="4" type="ORF">SISSUDRAFT_1118902</name>
</gene>
<accession>A0A166EHB7</accession>
<sequence length="414" mass="46456">MSPSDSIAPLNLVAFGEGSAFICILVSSSLFGVTSLQGVLYYGNFPRDAWYIKLMVAMVMFLSALHTAMCWQFTYSYFIVNFGSYLSLLAVPWTLRATIPVTYATKALYHTFFLTRIWTLSNRNKILFQLIFLVELGHAGSVAVFSRKCFEIKFWVEAASGSDGLGAVNNEVVVVQRMATAAASLSLTCDLLITSSFCYYLHYSRTGYKRTDSLISALIIFTINSGITTAIVDAVSIALFLSKPFDPLFWGFYQITIQIYANALLTFLNTRARPQTHSRGSGYGPELYDLTQSSSTSSRKPESPKGLKHLKSAFDERSAQRGTLVFPDRAVVKAQVDGFSHASVQDVDFIVILSGALRCGPVRWPISRDILYTLKERWTHMLMSTIWSPRMRSNCLLDRLFLVRVIPFVDLFFR</sequence>
<protein>
    <recommendedName>
        <fullName evidence="3">DUF6534 domain-containing protein</fullName>
    </recommendedName>
</protein>
<keyword evidence="5" id="KW-1185">Reference proteome</keyword>
<evidence type="ECO:0000259" key="3">
    <source>
        <dbReference type="Pfam" id="PF20152"/>
    </source>
</evidence>
<evidence type="ECO:0000313" key="5">
    <source>
        <dbReference type="Proteomes" id="UP000076798"/>
    </source>
</evidence>
<feature type="transmembrane region" description="Helical" evidence="2">
    <location>
        <begin position="75"/>
        <end position="95"/>
    </location>
</feature>
<feature type="domain" description="DUF6534" evidence="3">
    <location>
        <begin position="186"/>
        <end position="272"/>
    </location>
</feature>
<reference evidence="4 5" key="1">
    <citation type="journal article" date="2016" name="Mol. Biol. Evol.">
        <title>Comparative Genomics of Early-Diverging Mushroom-Forming Fungi Provides Insights into the Origins of Lignocellulose Decay Capabilities.</title>
        <authorList>
            <person name="Nagy L.G."/>
            <person name="Riley R."/>
            <person name="Tritt A."/>
            <person name="Adam C."/>
            <person name="Daum C."/>
            <person name="Floudas D."/>
            <person name="Sun H."/>
            <person name="Yadav J.S."/>
            <person name="Pangilinan J."/>
            <person name="Larsson K.H."/>
            <person name="Matsuura K."/>
            <person name="Barry K."/>
            <person name="Labutti K."/>
            <person name="Kuo R."/>
            <person name="Ohm R.A."/>
            <person name="Bhattacharya S.S."/>
            <person name="Shirouzu T."/>
            <person name="Yoshinaga Y."/>
            <person name="Martin F.M."/>
            <person name="Grigoriev I.V."/>
            <person name="Hibbett D.S."/>
        </authorList>
    </citation>
    <scope>NUCLEOTIDE SEQUENCE [LARGE SCALE GENOMIC DNA]</scope>
    <source>
        <strain evidence="4 5">HHB10207 ss-3</strain>
    </source>
</reference>
<dbReference type="InterPro" id="IPR045339">
    <property type="entry name" value="DUF6534"/>
</dbReference>
<dbReference type="STRING" id="1314776.A0A166EHB7"/>
<dbReference type="EMBL" id="KV428044">
    <property type="protein sequence ID" value="KZT39591.1"/>
    <property type="molecule type" value="Genomic_DNA"/>
</dbReference>
<organism evidence="4 5">
    <name type="scientific">Sistotremastrum suecicum HHB10207 ss-3</name>
    <dbReference type="NCBI Taxonomy" id="1314776"/>
    <lineage>
        <taxon>Eukaryota</taxon>
        <taxon>Fungi</taxon>
        <taxon>Dikarya</taxon>
        <taxon>Basidiomycota</taxon>
        <taxon>Agaricomycotina</taxon>
        <taxon>Agaricomycetes</taxon>
        <taxon>Sistotremastrales</taxon>
        <taxon>Sistotremastraceae</taxon>
        <taxon>Sistotremastrum</taxon>
    </lineage>
</organism>
<proteinExistence type="predicted"/>